<organism evidence="6 7">
    <name type="scientific">Chlamydomonas eustigma</name>
    <dbReference type="NCBI Taxonomy" id="1157962"/>
    <lineage>
        <taxon>Eukaryota</taxon>
        <taxon>Viridiplantae</taxon>
        <taxon>Chlorophyta</taxon>
        <taxon>core chlorophytes</taxon>
        <taxon>Chlorophyceae</taxon>
        <taxon>CS clade</taxon>
        <taxon>Chlamydomonadales</taxon>
        <taxon>Chlamydomonadaceae</taxon>
        <taxon>Chlamydomonas</taxon>
    </lineage>
</organism>
<evidence type="ECO:0000259" key="5">
    <source>
        <dbReference type="Pfam" id="PF09273"/>
    </source>
</evidence>
<dbReference type="SUPFAM" id="SSF81822">
    <property type="entry name" value="RuBisCo LSMT C-terminal, substrate-binding domain"/>
    <property type="match status" value="1"/>
</dbReference>
<feature type="compositionally biased region" description="Basic residues" evidence="4">
    <location>
        <begin position="502"/>
        <end position="512"/>
    </location>
</feature>
<dbReference type="InterPro" id="IPR050600">
    <property type="entry name" value="SETD3_SETD6_MTase"/>
</dbReference>
<dbReference type="SUPFAM" id="SSF82199">
    <property type="entry name" value="SET domain"/>
    <property type="match status" value="1"/>
</dbReference>
<dbReference type="AlphaFoldDB" id="A0A250WSU8"/>
<dbReference type="Pfam" id="PF09273">
    <property type="entry name" value="Rubis-subs-bind"/>
    <property type="match status" value="1"/>
</dbReference>
<feature type="domain" description="Rubisco LSMT substrate-binding" evidence="5">
    <location>
        <begin position="317"/>
        <end position="434"/>
    </location>
</feature>
<evidence type="ECO:0000313" key="6">
    <source>
        <dbReference type="EMBL" id="GAX73871.1"/>
    </source>
</evidence>
<dbReference type="Proteomes" id="UP000232323">
    <property type="component" value="Unassembled WGS sequence"/>
</dbReference>
<dbReference type="InterPro" id="IPR036464">
    <property type="entry name" value="Rubisco_LSMT_subst-bd_sf"/>
</dbReference>
<accession>A0A250WSU8</accession>
<protein>
    <recommendedName>
        <fullName evidence="5">Rubisco LSMT substrate-binding domain-containing protein</fullName>
    </recommendedName>
</protein>
<evidence type="ECO:0000256" key="3">
    <source>
        <dbReference type="ARBA" id="ARBA00022691"/>
    </source>
</evidence>
<dbReference type="InterPro" id="IPR015353">
    <property type="entry name" value="Rubisco_LSMT_subst-bd"/>
</dbReference>
<dbReference type="Gene3D" id="3.90.1410.10">
    <property type="entry name" value="set domain protein methyltransferase, domain 1"/>
    <property type="match status" value="1"/>
</dbReference>
<keyword evidence="2" id="KW-0808">Transferase</keyword>
<proteinExistence type="predicted"/>
<keyword evidence="3" id="KW-0949">S-adenosyl-L-methionine</keyword>
<dbReference type="OrthoDB" id="341421at2759"/>
<dbReference type="EMBL" id="BEGY01000005">
    <property type="protein sequence ID" value="GAX73871.1"/>
    <property type="molecule type" value="Genomic_DNA"/>
</dbReference>
<keyword evidence="7" id="KW-1185">Reference proteome</keyword>
<comment type="caution">
    <text evidence="6">The sequence shown here is derived from an EMBL/GenBank/DDBJ whole genome shotgun (WGS) entry which is preliminary data.</text>
</comment>
<evidence type="ECO:0000313" key="7">
    <source>
        <dbReference type="Proteomes" id="UP000232323"/>
    </source>
</evidence>
<gene>
    <name evidence="6" type="ORF">CEUSTIGMA_g1321.t1</name>
</gene>
<evidence type="ECO:0000256" key="1">
    <source>
        <dbReference type="ARBA" id="ARBA00022603"/>
    </source>
</evidence>
<keyword evidence="1" id="KW-0489">Methyltransferase</keyword>
<dbReference type="GO" id="GO:0032259">
    <property type="term" value="P:methylation"/>
    <property type="evidence" value="ECO:0007669"/>
    <property type="project" value="UniProtKB-KW"/>
</dbReference>
<dbReference type="STRING" id="1157962.A0A250WSU8"/>
<dbReference type="GO" id="GO:0016279">
    <property type="term" value="F:protein-lysine N-methyltransferase activity"/>
    <property type="evidence" value="ECO:0007669"/>
    <property type="project" value="TreeGrafter"/>
</dbReference>
<sequence length="512" mass="57374">MDMMSARTNISRGRPVINTYNSTRQISTRLHVFVNKGNVAAKEPDLYDTMSKVIQIKQLVGAKGSVKHNVLDPKRFTTELGERVGFITTTDLQQDEMVISISEEMAITSIDAENHEVVGGVASSCGGELVALTLWLMAEREKGADSAYANLLATLPDQSYSTLLWTDSELETLLSGSPVLAESRNRVSELKRQWQELYDGWFSKDVSKFKPDTYNYEKFAAAFCVVLAHTVYLPSAQLFALLPLISLMGRTGNANGCDVDYDSESKQVFIKAGRPYREGQEVLLNDVRPNGELLMATGTLPETNTANFINFPAALIPADKYFVMKSQILESMGFSPQEYFPVFPDRMPNQLLAYIRLARVQDPALFAKVSFEQDIQLSQMNEYEVLQLLMGDCRERLACYRTSMEEDIKLSQQRDLSVKEKLAVKLRLSEKRIISSTMDAVRQRLAPIRGIPTKAGGMQDPNSDLAEIFQTIESIPNAPKKLFEGLLSWAKGEQDPDWGKGPIKKPLPKKPW</sequence>
<dbReference type="Gene3D" id="3.90.1420.10">
    <property type="entry name" value="Rubisco LSMT, substrate-binding domain"/>
    <property type="match status" value="1"/>
</dbReference>
<evidence type="ECO:0000256" key="4">
    <source>
        <dbReference type="SAM" id="MobiDB-lite"/>
    </source>
</evidence>
<dbReference type="PANTHER" id="PTHR13271:SF93">
    <property type="entry name" value="SET DOMAIN-CONTAINING PROTEIN"/>
    <property type="match status" value="1"/>
</dbReference>
<reference evidence="6 7" key="1">
    <citation type="submission" date="2017-08" db="EMBL/GenBank/DDBJ databases">
        <title>Acidophilic green algal genome provides insights into adaptation to an acidic environment.</title>
        <authorList>
            <person name="Hirooka S."/>
            <person name="Hirose Y."/>
            <person name="Kanesaki Y."/>
            <person name="Higuchi S."/>
            <person name="Fujiwara T."/>
            <person name="Onuma R."/>
            <person name="Era A."/>
            <person name="Ohbayashi R."/>
            <person name="Uzuka A."/>
            <person name="Nozaki H."/>
            <person name="Yoshikawa H."/>
            <person name="Miyagishima S.Y."/>
        </authorList>
    </citation>
    <scope>NUCLEOTIDE SEQUENCE [LARGE SCALE GENOMIC DNA]</scope>
    <source>
        <strain evidence="6 7">NIES-2499</strain>
    </source>
</reference>
<feature type="region of interest" description="Disordered" evidence="4">
    <location>
        <begin position="491"/>
        <end position="512"/>
    </location>
</feature>
<name>A0A250WSU8_9CHLO</name>
<dbReference type="PANTHER" id="PTHR13271">
    <property type="entry name" value="UNCHARACTERIZED PUTATIVE METHYLTRANSFERASE"/>
    <property type="match status" value="1"/>
</dbReference>
<evidence type="ECO:0000256" key="2">
    <source>
        <dbReference type="ARBA" id="ARBA00022679"/>
    </source>
</evidence>
<dbReference type="InterPro" id="IPR046341">
    <property type="entry name" value="SET_dom_sf"/>
</dbReference>